<evidence type="ECO:0000313" key="2">
    <source>
        <dbReference type="EMBL" id="EPR87386.1"/>
    </source>
</evidence>
<keyword evidence="1" id="KW-0472">Membrane</keyword>
<comment type="caution">
    <text evidence="2">The sequence shown here is derived from an EMBL/GenBank/DDBJ whole genome shotgun (WGS) entry which is preliminary data.</text>
</comment>
<proteinExistence type="predicted"/>
<keyword evidence="1" id="KW-0812">Transmembrane</keyword>
<evidence type="ECO:0000313" key="3">
    <source>
        <dbReference type="Proteomes" id="UP000018420"/>
    </source>
</evidence>
<reference evidence="2 3" key="1">
    <citation type="submission" date="2013-05" db="EMBL/GenBank/DDBJ databases">
        <title>Genome assembly of Acinetobacter junii MTCC 11364.</title>
        <authorList>
            <person name="Khatri I."/>
            <person name="Singh N.K."/>
            <person name="Subramanian S."/>
            <person name="Mayilraj S."/>
        </authorList>
    </citation>
    <scope>NUCLEOTIDE SEQUENCE [LARGE SCALE GENOMIC DNA]</scope>
    <source>
        <strain evidence="2 3">MTCC 11364</strain>
    </source>
</reference>
<protein>
    <submittedName>
        <fullName evidence="2">Uncharacterized protein</fullName>
    </submittedName>
</protein>
<gene>
    <name evidence="2" type="ORF">L292_0503</name>
</gene>
<name>S7WW00_ACIJU</name>
<dbReference type="Proteomes" id="UP000018420">
    <property type="component" value="Unassembled WGS sequence"/>
</dbReference>
<accession>S7WW00</accession>
<dbReference type="AlphaFoldDB" id="S7WW00"/>
<keyword evidence="1" id="KW-1133">Transmembrane helix</keyword>
<sequence>MKDNLTSENAQNHFENVSKLLSKFEKQIANVETMSSEQLIRFQKILECLVQNFEIEQKKLCKELDRQEQLTTDNVMHLLQHQKNETQILIRGLKSYRAELKQNISNIQMTLSSHLNEIDQIMQKHLQQSKAQLQHTIKDNQNLIKAQIQDNTQSITLLLEDQKNQLQQEVAQALTQSITYNPKLILKTFILMLLGMGLLNILVILPSNYYLTQPILTKNETEILTDEDGTRYRAITSSKWIDCNTLNLSKKKVHPTEPNIHLTFPCFVEK</sequence>
<evidence type="ECO:0000256" key="1">
    <source>
        <dbReference type="SAM" id="Phobius"/>
    </source>
</evidence>
<organism evidence="2 3">
    <name type="scientific">Acinetobacter junii CIP 107470 = MTCC 11364</name>
    <dbReference type="NCBI Taxonomy" id="1217666"/>
    <lineage>
        <taxon>Bacteria</taxon>
        <taxon>Pseudomonadati</taxon>
        <taxon>Pseudomonadota</taxon>
        <taxon>Gammaproteobacteria</taxon>
        <taxon>Moraxellales</taxon>
        <taxon>Moraxellaceae</taxon>
        <taxon>Acinetobacter</taxon>
    </lineage>
</organism>
<dbReference type="EMBL" id="ASYZ01000013">
    <property type="protein sequence ID" value="EPR87386.1"/>
    <property type="molecule type" value="Genomic_DNA"/>
</dbReference>
<feature type="transmembrane region" description="Helical" evidence="1">
    <location>
        <begin position="184"/>
        <end position="205"/>
    </location>
</feature>
<dbReference type="PATRIC" id="fig|1330047.3.peg.173"/>